<dbReference type="AlphaFoldDB" id="F2KTA6"/>
<reference evidence="12 13" key="1">
    <citation type="submission" date="2011-03" db="EMBL/GenBank/DDBJ databases">
        <title>The complete genome of Archaeoglobus veneficus SNP6.</title>
        <authorList>
            <consortium name="US DOE Joint Genome Institute (JGI-PGF)"/>
            <person name="Lucas S."/>
            <person name="Copeland A."/>
            <person name="Lapidus A."/>
            <person name="Bruce D."/>
            <person name="Goodwin L."/>
            <person name="Pitluck S."/>
            <person name="Kyrpides N."/>
            <person name="Mavromatis K."/>
            <person name="Pagani I."/>
            <person name="Ivanova N."/>
            <person name="Mikhailova N."/>
            <person name="Lu M."/>
            <person name="Detter J.C."/>
            <person name="Tapia R."/>
            <person name="Han C."/>
            <person name="Land M."/>
            <person name="Hauser L."/>
            <person name="Markowitz V."/>
            <person name="Cheng J.-F."/>
            <person name="Hugenholtz P."/>
            <person name="Woyke T."/>
            <person name="Wu D."/>
            <person name="Spring S."/>
            <person name="Brambilla E."/>
            <person name="Klenk H.-P."/>
            <person name="Eisen J.A."/>
        </authorList>
    </citation>
    <scope>NUCLEOTIDE SEQUENCE [LARGE SCALE GENOMIC DNA]</scope>
    <source>
        <strain>SNP6</strain>
    </source>
</reference>
<keyword evidence="13" id="KW-1185">Reference proteome</keyword>
<dbReference type="Pfam" id="PF03599">
    <property type="entry name" value="CdhD"/>
    <property type="match status" value="1"/>
</dbReference>
<feature type="domain" description="4Fe-4S" evidence="11">
    <location>
        <begin position="1"/>
        <end position="65"/>
    </location>
</feature>
<feature type="binding site" evidence="9">
    <location>
        <position position="451"/>
    </location>
    <ligand>
        <name>5-methoxybenzimidazolylcob(I)amide</name>
        <dbReference type="ChEBI" id="CHEBI:157765"/>
    </ligand>
</feature>
<feature type="binding site" evidence="9">
    <location>
        <position position="358"/>
    </location>
    <ligand>
        <name>5-methoxybenzimidazolylcob(I)amide</name>
        <dbReference type="ChEBI" id="CHEBI:157765"/>
    </ligand>
</feature>
<dbReference type="OrthoDB" id="146240at2157"/>
<organism evidence="12 13">
    <name type="scientific">Archaeoglobus veneficus (strain DSM 11195 / SNP6)</name>
    <dbReference type="NCBI Taxonomy" id="693661"/>
    <lineage>
        <taxon>Archaea</taxon>
        <taxon>Methanobacteriati</taxon>
        <taxon>Methanobacteriota</taxon>
        <taxon>Archaeoglobi</taxon>
        <taxon>Archaeoglobales</taxon>
        <taxon>Archaeoglobaceae</taxon>
        <taxon>Archaeoglobus</taxon>
    </lineage>
</organism>
<feature type="binding site" evidence="8 10">
    <location>
        <position position="43"/>
    </location>
    <ligand>
        <name>[4Fe-4S] cluster</name>
        <dbReference type="ChEBI" id="CHEBI:49883"/>
    </ligand>
</feature>
<evidence type="ECO:0000256" key="6">
    <source>
        <dbReference type="ARBA" id="ARBA00023014"/>
    </source>
</evidence>
<proteinExistence type="inferred from homology"/>
<feature type="binding site" evidence="8 10">
    <location>
        <position position="21"/>
    </location>
    <ligand>
        <name>[4Fe-4S] cluster</name>
        <dbReference type="ChEBI" id="CHEBI:49883"/>
    </ligand>
</feature>
<keyword evidence="3 8" id="KW-0808">Transferase</keyword>
<evidence type="ECO:0000256" key="4">
    <source>
        <dbReference type="ARBA" id="ARBA00022723"/>
    </source>
</evidence>
<feature type="binding site" evidence="9">
    <location>
        <begin position="388"/>
        <end position="391"/>
    </location>
    <ligand>
        <name>5-methoxybenzimidazolylcob(I)amide</name>
        <dbReference type="ChEBI" id="CHEBI:157765"/>
    </ligand>
</feature>
<comment type="subunit">
    <text evidence="8">Heterodimer of delta and gamma chains. The ACDS complex is made up of alpha, epsilon, beta, gamma and delta chains with a probable stoichiometry of (alpha(2)epsilon(2))(4)-beta(8)-(gamma(1)delta(1))(8).</text>
</comment>
<feature type="binding site" evidence="8 10">
    <location>
        <position position="26"/>
    </location>
    <ligand>
        <name>[4Fe-4S] cluster</name>
        <dbReference type="ChEBI" id="CHEBI:49883"/>
    </ligand>
</feature>
<protein>
    <recommendedName>
        <fullName evidence="8">Acetyl-CoA decarbonylase/synthase complex subunit gamma</fullName>
        <shortName evidence="8">ACDS complex subunit gamma</shortName>
        <ecNumber evidence="8">2.1.1.245</ecNumber>
    </recommendedName>
    <alternativeName>
        <fullName evidence="8">5-methyltetrahydrosarcinapterin:corrinoid/iron-sulfur protein Co-methyltransferase</fullName>
    </alternativeName>
    <alternativeName>
        <fullName evidence="8">ACDS complex methyltransferase</fullName>
    </alternativeName>
    <alternativeName>
        <fullName evidence="8">Corrinoid/iron-sulfur component large subunit</fullName>
    </alternativeName>
</protein>
<dbReference type="STRING" id="693661.Arcve_1126"/>
<comment type="function">
    <text evidence="8">Part of a complex that catalyzes the reversible cleavage of acetyl-CoA, allowing autotrophic growth from CO(2).</text>
</comment>
<evidence type="ECO:0000256" key="2">
    <source>
        <dbReference type="ARBA" id="ARBA00022603"/>
    </source>
</evidence>
<dbReference type="eggNOG" id="arCOG01979">
    <property type="taxonomic scope" value="Archaea"/>
</dbReference>
<dbReference type="EMBL" id="CP002588">
    <property type="protein sequence ID" value="AEA47136.1"/>
    <property type="molecule type" value="Genomic_DNA"/>
</dbReference>
<dbReference type="InterPro" id="IPR016041">
    <property type="entry name" value="Ac-CoA_synth_d_su_TIM-brl"/>
</dbReference>
<dbReference type="Gene3D" id="3.20.20.20">
    <property type="entry name" value="Dihydropteroate synthase-like"/>
    <property type="match status" value="1"/>
</dbReference>
<evidence type="ECO:0000256" key="9">
    <source>
        <dbReference type="PIRSR" id="PIRSR000376-1"/>
    </source>
</evidence>
<comment type="catalytic activity">
    <reaction evidence="8">
        <text>5,6,7,8-tetrahydrosarcinapterin + methyl-Co(III)-[corrinoid Fe-S protein] = 5-methyltetrahydrosarcinapterin + Co(I)-[corrinoid Fe-S protein] + H(+)</text>
        <dbReference type="Rhea" id="RHEA:45196"/>
        <dbReference type="Rhea" id="RHEA-COMP:11110"/>
        <dbReference type="Rhea" id="RHEA-COMP:11111"/>
        <dbReference type="ChEBI" id="CHEBI:15378"/>
        <dbReference type="ChEBI" id="CHEBI:59924"/>
        <dbReference type="ChEBI" id="CHEBI:64267"/>
        <dbReference type="ChEBI" id="CHEBI:85033"/>
        <dbReference type="ChEBI" id="CHEBI:85035"/>
        <dbReference type="EC" id="2.1.1.245"/>
    </reaction>
</comment>
<dbReference type="GO" id="GO:0051539">
    <property type="term" value="F:4 iron, 4 sulfur cluster binding"/>
    <property type="evidence" value="ECO:0007669"/>
    <property type="project" value="UniProtKB-KW"/>
</dbReference>
<dbReference type="InterPro" id="IPR007202">
    <property type="entry name" value="4Fe-4S_dom"/>
</dbReference>
<dbReference type="EC" id="2.1.1.245" evidence="8"/>
<evidence type="ECO:0000259" key="11">
    <source>
        <dbReference type="PROSITE" id="PS51656"/>
    </source>
</evidence>
<dbReference type="HOGENOM" id="CLU_050002_0_0_2"/>
<dbReference type="PROSITE" id="PS51656">
    <property type="entry name" value="4FE4S"/>
    <property type="match status" value="1"/>
</dbReference>
<keyword evidence="4 8" id="KW-0479">Metal-binding</keyword>
<gene>
    <name evidence="8" type="primary">cdhE</name>
    <name evidence="12" type="ordered locus">Arcve_1126</name>
</gene>
<dbReference type="RefSeq" id="WP_013683800.1">
    <property type="nucleotide sequence ID" value="NC_015320.1"/>
</dbReference>
<comment type="cofactor">
    <cofactor evidence="8">
        <name>corrinoid</name>
        <dbReference type="ChEBI" id="CHEBI:33913"/>
    </cofactor>
</comment>
<evidence type="ECO:0000256" key="10">
    <source>
        <dbReference type="PIRSR" id="PIRSR000376-2"/>
    </source>
</evidence>
<evidence type="ECO:0000256" key="5">
    <source>
        <dbReference type="ARBA" id="ARBA00023004"/>
    </source>
</evidence>
<dbReference type="GO" id="GO:0046356">
    <property type="term" value="P:acetyl-CoA catabolic process"/>
    <property type="evidence" value="ECO:0007669"/>
    <property type="project" value="InterPro"/>
</dbReference>
<evidence type="ECO:0000256" key="7">
    <source>
        <dbReference type="ARBA" id="ARBA00023285"/>
    </source>
</evidence>
<dbReference type="InterPro" id="IPR023427">
    <property type="entry name" value="AcylCoA_decarb/synth_gsu_arc"/>
</dbReference>
<dbReference type="PIRSF" id="PIRSF000376">
    <property type="entry name" value="AcCoA_decarb_gamma"/>
    <property type="match status" value="1"/>
</dbReference>
<dbReference type="InterPro" id="IPR016218">
    <property type="entry name" value="AcylCoA_decarb/synth_gsu"/>
</dbReference>
<evidence type="ECO:0000256" key="1">
    <source>
        <dbReference type="ARBA" id="ARBA00022485"/>
    </source>
</evidence>
<keyword evidence="7 8" id="KW-0170">Cobalt</keyword>
<dbReference type="PANTHER" id="PTHR36214:SF3">
    <property type="entry name" value="ACETYL-COA DECARBONYLASE_SYNTHASE COMPLEX SUBUNIT GAMMA"/>
    <property type="match status" value="1"/>
</dbReference>
<dbReference type="Pfam" id="PF04060">
    <property type="entry name" value="FeS"/>
    <property type="match status" value="1"/>
</dbReference>
<accession>F2KTA6</accession>
<dbReference type="SUPFAM" id="SSF51717">
    <property type="entry name" value="Dihydropteroate synthetase-like"/>
    <property type="match status" value="1"/>
</dbReference>
<dbReference type="Proteomes" id="UP000008136">
    <property type="component" value="Chromosome"/>
</dbReference>
<feature type="binding site" evidence="8 10">
    <location>
        <position position="18"/>
    </location>
    <ligand>
        <name>[4Fe-4S] cluster</name>
        <dbReference type="ChEBI" id="CHEBI:49883"/>
    </ligand>
</feature>
<sequence length="466" mass="51820">MKVKSPLEIYKLLPKTNCKECGYDTCMSFAAHIIDRSAKVEDCKPLVEAAKQDEKARQDLEKLIELTSPEIDEIVIGKDLKIGGKEVLHRHELTFFNPTALFFDVWDTMDDKEIDERCSRVVEYRKFYVGKFLTLDGIAVRCTSNNPERFAEVAKKVAGYGKPVVLVSFDANCMRAALEAIAEHNPLVYAATPENWEDFLELAMEFNVPVVVRSSDLDMLKSLAATFKAEGVKVVMDPVTEPAGEGLRKTFERVVQLRRTAILGDDKEVACPIMITPIAAWMVEGDAVSKAYWETVIASLFIVKYGDAMILHSLEPYTVMPLITLRANIYTDPRTPVQVEPGLREINNPTQDSPVFITTNFALTYYTVESDLQSAGISGWLLVLDTGGLGVEVSVAGGQFTAGKVKELMEKTGVAEKVNHRYLVIPGLAARLQGAIEDETGWKVLVGPTDSGRIKGWLEQHWPPKK</sequence>
<dbReference type="NCBIfam" id="NF003195">
    <property type="entry name" value="PRK04165.1"/>
    <property type="match status" value="1"/>
</dbReference>
<evidence type="ECO:0000256" key="8">
    <source>
        <dbReference type="HAMAP-Rule" id="MF_01136"/>
    </source>
</evidence>
<dbReference type="GO" id="GO:0008168">
    <property type="term" value="F:methyltransferase activity"/>
    <property type="evidence" value="ECO:0007669"/>
    <property type="project" value="UniProtKB-UniRule"/>
</dbReference>
<dbReference type="InterPro" id="IPR011005">
    <property type="entry name" value="Dihydropteroate_synth-like_sf"/>
</dbReference>
<dbReference type="HAMAP" id="MF_01136">
    <property type="entry name" value="CdhE"/>
    <property type="match status" value="1"/>
</dbReference>
<evidence type="ECO:0000313" key="12">
    <source>
        <dbReference type="EMBL" id="AEA47136.1"/>
    </source>
</evidence>
<name>F2KTA6_ARCVS</name>
<dbReference type="KEGG" id="ave:Arcve_1126"/>
<dbReference type="GO" id="GO:0032259">
    <property type="term" value="P:methylation"/>
    <property type="evidence" value="ECO:0007669"/>
    <property type="project" value="UniProtKB-KW"/>
</dbReference>
<evidence type="ECO:0000313" key="13">
    <source>
        <dbReference type="Proteomes" id="UP000008136"/>
    </source>
</evidence>
<dbReference type="Gene3D" id="3.40.50.11600">
    <property type="match status" value="1"/>
</dbReference>
<comment type="cofactor">
    <cofactor evidence="8">
        <name>[4Fe-4S] cluster</name>
        <dbReference type="ChEBI" id="CHEBI:49883"/>
    </cofactor>
    <text evidence="8">Binds 1 [4Fe-4S] cluster.</text>
</comment>
<keyword evidence="1 8" id="KW-0004">4Fe-4S</keyword>
<keyword evidence="2 8" id="KW-0489">Methyltransferase</keyword>
<feature type="binding site" evidence="9">
    <location>
        <position position="364"/>
    </location>
    <ligand>
        <name>5-methoxybenzimidazolylcob(I)amide</name>
        <dbReference type="ChEBI" id="CHEBI:157765"/>
    </ligand>
</feature>
<dbReference type="Gene3D" id="1.10.15.40">
    <property type="entry name" value="Electron transport complex subunit B, putative Fe-S cluster"/>
    <property type="match status" value="1"/>
</dbReference>
<dbReference type="InterPro" id="IPR051069">
    <property type="entry name" value="ACDS_complex_subunit"/>
</dbReference>
<keyword evidence="5 8" id="KW-0408">Iron</keyword>
<keyword evidence="6 8" id="KW-0411">Iron-sulfur</keyword>
<dbReference type="GO" id="GO:0005506">
    <property type="term" value="F:iron ion binding"/>
    <property type="evidence" value="ECO:0007669"/>
    <property type="project" value="UniProtKB-UniRule"/>
</dbReference>
<dbReference type="GeneID" id="10394242"/>
<dbReference type="PANTHER" id="PTHR36214">
    <property type="match status" value="1"/>
</dbReference>
<evidence type="ECO:0000256" key="3">
    <source>
        <dbReference type="ARBA" id="ARBA00022679"/>
    </source>
</evidence>